<gene>
    <name evidence="2" type="ORF">BT63DRAFT_272050</name>
</gene>
<organism evidence="2 3">
    <name type="scientific">Microthyrium microscopicum</name>
    <dbReference type="NCBI Taxonomy" id="703497"/>
    <lineage>
        <taxon>Eukaryota</taxon>
        <taxon>Fungi</taxon>
        <taxon>Dikarya</taxon>
        <taxon>Ascomycota</taxon>
        <taxon>Pezizomycotina</taxon>
        <taxon>Dothideomycetes</taxon>
        <taxon>Dothideomycetes incertae sedis</taxon>
        <taxon>Microthyriales</taxon>
        <taxon>Microthyriaceae</taxon>
        <taxon>Microthyrium</taxon>
    </lineage>
</organism>
<evidence type="ECO:0000256" key="1">
    <source>
        <dbReference type="SAM" id="SignalP"/>
    </source>
</evidence>
<dbReference type="EMBL" id="MU004236">
    <property type="protein sequence ID" value="KAF2668248.1"/>
    <property type="molecule type" value="Genomic_DNA"/>
</dbReference>
<evidence type="ECO:0000313" key="3">
    <source>
        <dbReference type="Proteomes" id="UP000799302"/>
    </source>
</evidence>
<keyword evidence="1" id="KW-0732">Signal</keyword>
<dbReference type="AlphaFoldDB" id="A0A6A6UAU4"/>
<keyword evidence="3" id="KW-1185">Reference proteome</keyword>
<feature type="signal peptide" evidence="1">
    <location>
        <begin position="1"/>
        <end position="17"/>
    </location>
</feature>
<reference evidence="2" key="1">
    <citation type="journal article" date="2020" name="Stud. Mycol.">
        <title>101 Dothideomycetes genomes: a test case for predicting lifestyles and emergence of pathogens.</title>
        <authorList>
            <person name="Haridas S."/>
            <person name="Albert R."/>
            <person name="Binder M."/>
            <person name="Bloem J."/>
            <person name="Labutti K."/>
            <person name="Salamov A."/>
            <person name="Andreopoulos B."/>
            <person name="Baker S."/>
            <person name="Barry K."/>
            <person name="Bills G."/>
            <person name="Bluhm B."/>
            <person name="Cannon C."/>
            <person name="Castanera R."/>
            <person name="Culley D."/>
            <person name="Daum C."/>
            <person name="Ezra D."/>
            <person name="Gonzalez J."/>
            <person name="Henrissat B."/>
            <person name="Kuo A."/>
            <person name="Liang C."/>
            <person name="Lipzen A."/>
            <person name="Lutzoni F."/>
            <person name="Magnuson J."/>
            <person name="Mondo S."/>
            <person name="Nolan M."/>
            <person name="Ohm R."/>
            <person name="Pangilinan J."/>
            <person name="Park H.-J."/>
            <person name="Ramirez L."/>
            <person name="Alfaro M."/>
            <person name="Sun H."/>
            <person name="Tritt A."/>
            <person name="Yoshinaga Y."/>
            <person name="Zwiers L.-H."/>
            <person name="Turgeon B."/>
            <person name="Goodwin S."/>
            <person name="Spatafora J."/>
            <person name="Crous P."/>
            <person name="Grigoriev I."/>
        </authorList>
    </citation>
    <scope>NUCLEOTIDE SEQUENCE</scope>
    <source>
        <strain evidence="2">CBS 115976</strain>
    </source>
</reference>
<protein>
    <recommendedName>
        <fullName evidence="4">Secreted protein</fullName>
    </recommendedName>
</protein>
<name>A0A6A6UAU4_9PEZI</name>
<dbReference type="Proteomes" id="UP000799302">
    <property type="component" value="Unassembled WGS sequence"/>
</dbReference>
<accession>A0A6A6UAU4</accession>
<evidence type="ECO:0008006" key="4">
    <source>
        <dbReference type="Google" id="ProtNLM"/>
    </source>
</evidence>
<feature type="chain" id="PRO_5025521569" description="Secreted protein" evidence="1">
    <location>
        <begin position="18"/>
        <end position="90"/>
    </location>
</feature>
<evidence type="ECO:0000313" key="2">
    <source>
        <dbReference type="EMBL" id="KAF2668248.1"/>
    </source>
</evidence>
<sequence length="90" mass="9962">MQRLSLVLCSVLGTPSALQLYSTIVWPDAIFASEPSIQPNLIMHKPSVHQLNPAMGCRSSIGHCSHGQCQDYCAKQAEYFVPGEDRFKLL</sequence>
<proteinExistence type="predicted"/>